<gene>
    <name evidence="1" type="ORF">FEE96_10270</name>
</gene>
<accession>A0ABY2UW56</accession>
<evidence type="ECO:0000313" key="1">
    <source>
        <dbReference type="EMBL" id="TLP65871.1"/>
    </source>
</evidence>
<protein>
    <submittedName>
        <fullName evidence="1">Uncharacterized protein</fullName>
    </submittedName>
</protein>
<keyword evidence="2" id="KW-1185">Reference proteome</keyword>
<dbReference type="EMBL" id="VAUA01000004">
    <property type="protein sequence ID" value="TLP65871.1"/>
    <property type="molecule type" value="Genomic_DNA"/>
</dbReference>
<sequence length="119" mass="13888">MGVQFQPTWEKLVECQVSHFRQGVTFKFKSTHSAGDFYKYALGVKLELKNDLSFVTMDGRTWVYGRCTLPEEARHEGLKLTLSRKWITNNFMHIAEPDDIEDVWVVEDAQGLLMSWDKE</sequence>
<comment type="caution">
    <text evidence="1">The sequence shown here is derived from an EMBL/GenBank/DDBJ whole genome shotgun (WGS) entry which is preliminary data.</text>
</comment>
<proteinExistence type="predicted"/>
<name>A0ABY2UW56_9RHOB</name>
<evidence type="ECO:0000313" key="2">
    <source>
        <dbReference type="Proteomes" id="UP000305041"/>
    </source>
</evidence>
<reference evidence="1 2" key="1">
    <citation type="submission" date="2019-05" db="EMBL/GenBank/DDBJ databases">
        <title>Draft genome sequence of Pelagicola sp. DSW4-44.</title>
        <authorList>
            <person name="Oh J."/>
        </authorList>
    </citation>
    <scope>NUCLEOTIDE SEQUENCE [LARGE SCALE GENOMIC DNA]</scope>
    <source>
        <strain evidence="1 2">DSW4-44</strain>
    </source>
</reference>
<dbReference type="Proteomes" id="UP000305041">
    <property type="component" value="Unassembled WGS sequence"/>
</dbReference>
<organism evidence="1 2">
    <name type="scientific">Parasedimentitalea maritima</name>
    <dbReference type="NCBI Taxonomy" id="2578117"/>
    <lineage>
        <taxon>Bacteria</taxon>
        <taxon>Pseudomonadati</taxon>
        <taxon>Pseudomonadota</taxon>
        <taxon>Alphaproteobacteria</taxon>
        <taxon>Rhodobacterales</taxon>
        <taxon>Paracoccaceae</taxon>
        <taxon>Parasedimentitalea</taxon>
    </lineage>
</organism>
<dbReference type="RefSeq" id="WP_138162938.1">
    <property type="nucleotide sequence ID" value="NZ_VAUA01000004.1"/>
</dbReference>